<reference evidence="1" key="1">
    <citation type="submission" date="2018-06" db="EMBL/GenBank/DDBJ databases">
        <authorList>
            <person name="Zhirakovskaya E."/>
        </authorList>
    </citation>
    <scope>NUCLEOTIDE SEQUENCE</scope>
</reference>
<evidence type="ECO:0008006" key="2">
    <source>
        <dbReference type="Google" id="ProtNLM"/>
    </source>
</evidence>
<dbReference type="Pfam" id="PF14125">
    <property type="entry name" value="DUF4292"/>
    <property type="match status" value="1"/>
</dbReference>
<name>A0A3B1C873_9ZZZZ</name>
<evidence type="ECO:0000313" key="1">
    <source>
        <dbReference type="EMBL" id="VAX26716.1"/>
    </source>
</evidence>
<dbReference type="EMBL" id="UOGG01000010">
    <property type="protein sequence ID" value="VAX26716.1"/>
    <property type="molecule type" value="Genomic_DNA"/>
</dbReference>
<protein>
    <recommendedName>
        <fullName evidence="2">DUF4292 domain-containing protein</fullName>
    </recommendedName>
</protein>
<gene>
    <name evidence="1" type="ORF">MNBD_NITROSPINAE05-980</name>
</gene>
<sequence>MRARFLPCRFWAVALLFVCTGFLFSCQTGKAPEGSHLRQQTISLEDIRTRLIDRQKGLSDLKSFIRTTVLTKDHKRSLRQALLVRGGDALRVDTLSLLGQSLGVYIFNDQKVPSLRSVFYDTRRNRVFMGIEVREMLGRTLGIKLNLEEYIGVFAGNIPRLEALRMTGGSLNPERTAYLLEGFDPEDKSRMEIEIDAFTLLPQKVKRTLQDGKVIHIQWQDYQLVADREFPHRIDIEFPAEEAGLTLIFTDPVLNAGIPGESFELPFGNKNTSLSRN</sequence>
<accession>A0A3B1C873</accession>
<proteinExistence type="predicted"/>
<dbReference type="InterPro" id="IPR025634">
    <property type="entry name" value="DUF4292"/>
</dbReference>
<organism evidence="1">
    <name type="scientific">hydrothermal vent metagenome</name>
    <dbReference type="NCBI Taxonomy" id="652676"/>
    <lineage>
        <taxon>unclassified sequences</taxon>
        <taxon>metagenomes</taxon>
        <taxon>ecological metagenomes</taxon>
    </lineage>
</organism>
<dbReference type="PROSITE" id="PS51257">
    <property type="entry name" value="PROKAR_LIPOPROTEIN"/>
    <property type="match status" value="1"/>
</dbReference>
<dbReference type="AlphaFoldDB" id="A0A3B1C873"/>